<evidence type="ECO:0000313" key="2">
    <source>
        <dbReference type="Proteomes" id="UP000823775"/>
    </source>
</evidence>
<organism evidence="1 2">
    <name type="scientific">Datura stramonium</name>
    <name type="common">Jimsonweed</name>
    <name type="synonym">Common thornapple</name>
    <dbReference type="NCBI Taxonomy" id="4076"/>
    <lineage>
        <taxon>Eukaryota</taxon>
        <taxon>Viridiplantae</taxon>
        <taxon>Streptophyta</taxon>
        <taxon>Embryophyta</taxon>
        <taxon>Tracheophyta</taxon>
        <taxon>Spermatophyta</taxon>
        <taxon>Magnoliopsida</taxon>
        <taxon>eudicotyledons</taxon>
        <taxon>Gunneridae</taxon>
        <taxon>Pentapetalae</taxon>
        <taxon>asterids</taxon>
        <taxon>lamiids</taxon>
        <taxon>Solanales</taxon>
        <taxon>Solanaceae</taxon>
        <taxon>Solanoideae</taxon>
        <taxon>Datureae</taxon>
        <taxon>Datura</taxon>
    </lineage>
</organism>
<gene>
    <name evidence="1" type="ORF">HAX54_036189</name>
</gene>
<evidence type="ECO:0000313" key="1">
    <source>
        <dbReference type="EMBL" id="MCD7457795.1"/>
    </source>
</evidence>
<name>A0ABS8SG50_DATST</name>
<reference evidence="1 2" key="1">
    <citation type="journal article" date="2021" name="BMC Genomics">
        <title>Datura genome reveals duplications of psychoactive alkaloid biosynthetic genes and high mutation rate following tissue culture.</title>
        <authorList>
            <person name="Rajewski A."/>
            <person name="Carter-House D."/>
            <person name="Stajich J."/>
            <person name="Litt A."/>
        </authorList>
    </citation>
    <scope>NUCLEOTIDE SEQUENCE [LARGE SCALE GENOMIC DNA]</scope>
    <source>
        <strain evidence="1">AR-01</strain>
    </source>
</reference>
<keyword evidence="2" id="KW-1185">Reference proteome</keyword>
<dbReference type="EMBL" id="JACEIK010000478">
    <property type="protein sequence ID" value="MCD7457795.1"/>
    <property type="molecule type" value="Genomic_DNA"/>
</dbReference>
<accession>A0ABS8SG50</accession>
<comment type="caution">
    <text evidence="1">The sequence shown here is derived from an EMBL/GenBank/DDBJ whole genome shotgun (WGS) entry which is preliminary data.</text>
</comment>
<protein>
    <submittedName>
        <fullName evidence="1">Uncharacterized protein</fullName>
    </submittedName>
</protein>
<sequence>MPSSMNFFDVKPVSLILRSFYRATGYRGIAATIDFLLQWDRRNGRSSTVTSIGEMLGLATMSLGRHNGWVVTGCKDKATKRSWPLHLRHHNPKVQTEAALQPPSFSRGPLFGLEGNKYHHQQQSLPPRTPIAEQKVLVGMIHKAPIVPLK</sequence>
<proteinExistence type="predicted"/>
<dbReference type="Proteomes" id="UP000823775">
    <property type="component" value="Unassembled WGS sequence"/>
</dbReference>